<dbReference type="EMBL" id="GBXM01063112">
    <property type="protein sequence ID" value="JAH45465.1"/>
    <property type="molecule type" value="Transcribed_RNA"/>
</dbReference>
<protein>
    <submittedName>
        <fullName evidence="1">Uncharacterized protein</fullName>
    </submittedName>
</protein>
<sequence>MQASIFSSASVAVSYSNVVRGSLRVFKSNVSHFFKVTWKGQSKLIVITVHFCTATLSDNI</sequence>
<dbReference type="AlphaFoldDB" id="A0A0E9SXT7"/>
<accession>A0A0E9SXT7</accession>
<name>A0A0E9SXT7_ANGAN</name>
<organism evidence="1">
    <name type="scientific">Anguilla anguilla</name>
    <name type="common">European freshwater eel</name>
    <name type="synonym">Muraena anguilla</name>
    <dbReference type="NCBI Taxonomy" id="7936"/>
    <lineage>
        <taxon>Eukaryota</taxon>
        <taxon>Metazoa</taxon>
        <taxon>Chordata</taxon>
        <taxon>Craniata</taxon>
        <taxon>Vertebrata</taxon>
        <taxon>Euteleostomi</taxon>
        <taxon>Actinopterygii</taxon>
        <taxon>Neopterygii</taxon>
        <taxon>Teleostei</taxon>
        <taxon>Anguilliformes</taxon>
        <taxon>Anguillidae</taxon>
        <taxon>Anguilla</taxon>
    </lineage>
</organism>
<proteinExistence type="predicted"/>
<reference evidence="1" key="1">
    <citation type="submission" date="2014-11" db="EMBL/GenBank/DDBJ databases">
        <authorList>
            <person name="Amaro Gonzalez C."/>
        </authorList>
    </citation>
    <scope>NUCLEOTIDE SEQUENCE</scope>
</reference>
<evidence type="ECO:0000313" key="1">
    <source>
        <dbReference type="EMBL" id="JAH45465.1"/>
    </source>
</evidence>
<reference evidence="1" key="2">
    <citation type="journal article" date="2015" name="Fish Shellfish Immunol.">
        <title>Early steps in the European eel (Anguilla anguilla)-Vibrio vulnificus interaction in the gills: Role of the RtxA13 toxin.</title>
        <authorList>
            <person name="Callol A."/>
            <person name="Pajuelo D."/>
            <person name="Ebbesson L."/>
            <person name="Teles M."/>
            <person name="MacKenzie S."/>
            <person name="Amaro C."/>
        </authorList>
    </citation>
    <scope>NUCLEOTIDE SEQUENCE</scope>
</reference>